<feature type="domain" description="LysR substrate-binding" evidence="4">
    <location>
        <begin position="1"/>
        <end position="117"/>
    </location>
</feature>
<dbReference type="Gene3D" id="3.40.190.10">
    <property type="entry name" value="Periplasmic binding protein-like II"/>
    <property type="match status" value="2"/>
</dbReference>
<sequence>MAHLHRRALGIRINITSVSAHYADHLRRAEATLAVMPQEVMDSTFEFSAMPLFEDSYVAPARAEHPEVGERLTRQQMSELPYVMFDPPGQVSIVEKQMDDHGIKRNTEVSTTSMLAAPFLLPAPGCSQ</sequence>
<dbReference type="AlphaFoldDB" id="A0A101RM64"/>
<evidence type="ECO:0000256" key="1">
    <source>
        <dbReference type="ARBA" id="ARBA00023015"/>
    </source>
</evidence>
<comment type="caution">
    <text evidence="5">The sequence shown here is derived from an EMBL/GenBank/DDBJ whole genome shotgun (WGS) entry which is preliminary data.</text>
</comment>
<dbReference type="PANTHER" id="PTHR30118:SF15">
    <property type="entry name" value="TRANSCRIPTIONAL REGULATORY PROTEIN"/>
    <property type="match status" value="1"/>
</dbReference>
<evidence type="ECO:0000259" key="4">
    <source>
        <dbReference type="Pfam" id="PF03466"/>
    </source>
</evidence>
<evidence type="ECO:0000256" key="3">
    <source>
        <dbReference type="ARBA" id="ARBA00023163"/>
    </source>
</evidence>
<keyword evidence="1" id="KW-0805">Transcription regulation</keyword>
<dbReference type="InterPro" id="IPR005119">
    <property type="entry name" value="LysR_subst-bd"/>
</dbReference>
<dbReference type="RefSeq" id="WP_059210939.1">
    <property type="nucleotide sequence ID" value="NZ_KQ948676.1"/>
</dbReference>
<protein>
    <recommendedName>
        <fullName evidence="4">LysR substrate-binding domain-containing protein</fullName>
    </recommendedName>
</protein>
<evidence type="ECO:0000313" key="6">
    <source>
        <dbReference type="Proteomes" id="UP000053669"/>
    </source>
</evidence>
<keyword evidence="3" id="KW-0804">Transcription</keyword>
<dbReference type="STRING" id="58343.AQJ46_43860"/>
<keyword evidence="2" id="KW-0238">DNA-binding</keyword>
<dbReference type="EMBL" id="LMWU01000064">
    <property type="protein sequence ID" value="KUN58147.1"/>
    <property type="molecule type" value="Genomic_DNA"/>
</dbReference>
<gene>
    <name evidence="5" type="ORF">AQJ46_43860</name>
</gene>
<accession>A0A101RM64</accession>
<dbReference type="Pfam" id="PF03466">
    <property type="entry name" value="LysR_substrate"/>
    <property type="match status" value="1"/>
</dbReference>
<reference evidence="5 6" key="1">
    <citation type="submission" date="2015-10" db="EMBL/GenBank/DDBJ databases">
        <title>Draft genome sequence of Streptomyces canus DSM 40017, type strain for the species Streptomyces canus.</title>
        <authorList>
            <person name="Ruckert C."/>
            <person name="Winkler A."/>
            <person name="Kalinowski J."/>
            <person name="Kampfer P."/>
            <person name="Glaeser S."/>
        </authorList>
    </citation>
    <scope>NUCLEOTIDE SEQUENCE [LARGE SCALE GENOMIC DNA]</scope>
    <source>
        <strain evidence="5 6">DSM 40017</strain>
    </source>
</reference>
<dbReference type="Proteomes" id="UP000053669">
    <property type="component" value="Unassembled WGS sequence"/>
</dbReference>
<evidence type="ECO:0000256" key="2">
    <source>
        <dbReference type="ARBA" id="ARBA00023125"/>
    </source>
</evidence>
<name>A0A101RM64_9ACTN</name>
<organism evidence="5 6">
    <name type="scientific">Streptomyces canus</name>
    <dbReference type="NCBI Taxonomy" id="58343"/>
    <lineage>
        <taxon>Bacteria</taxon>
        <taxon>Bacillati</taxon>
        <taxon>Actinomycetota</taxon>
        <taxon>Actinomycetes</taxon>
        <taxon>Kitasatosporales</taxon>
        <taxon>Streptomycetaceae</taxon>
        <taxon>Streptomyces</taxon>
        <taxon>Streptomyces aurantiacus group</taxon>
    </lineage>
</organism>
<dbReference type="InterPro" id="IPR050389">
    <property type="entry name" value="LysR-type_TF"/>
</dbReference>
<proteinExistence type="predicted"/>
<dbReference type="SUPFAM" id="SSF53850">
    <property type="entry name" value="Periplasmic binding protein-like II"/>
    <property type="match status" value="1"/>
</dbReference>
<dbReference type="GO" id="GO:0003677">
    <property type="term" value="F:DNA binding"/>
    <property type="evidence" value="ECO:0007669"/>
    <property type="project" value="UniProtKB-KW"/>
</dbReference>
<dbReference type="PANTHER" id="PTHR30118">
    <property type="entry name" value="HTH-TYPE TRANSCRIPTIONAL REGULATOR LEUO-RELATED"/>
    <property type="match status" value="1"/>
</dbReference>
<evidence type="ECO:0000313" key="5">
    <source>
        <dbReference type="EMBL" id="KUN58147.1"/>
    </source>
</evidence>
<dbReference type="GO" id="GO:0006355">
    <property type="term" value="P:regulation of DNA-templated transcription"/>
    <property type="evidence" value="ECO:0007669"/>
    <property type="project" value="TreeGrafter"/>
</dbReference>